<gene>
    <name evidence="4" type="ORF">FPE01S_01_00890</name>
</gene>
<dbReference type="Gene3D" id="1.10.390.10">
    <property type="entry name" value="Neutral Protease Domain 2"/>
    <property type="match status" value="1"/>
</dbReference>
<dbReference type="SUPFAM" id="SSF55486">
    <property type="entry name" value="Metalloproteases ('zincins'), catalytic domain"/>
    <property type="match status" value="1"/>
</dbReference>
<dbReference type="PANTHER" id="PTHR45726">
    <property type="entry name" value="LEUKOTRIENE A-4 HYDROLASE"/>
    <property type="match status" value="1"/>
</dbReference>
<feature type="active site" description="Proton donor" evidence="1">
    <location>
        <position position="419"/>
    </location>
</feature>
<reference evidence="4 5" key="1">
    <citation type="submission" date="2015-04" db="EMBL/GenBank/DDBJ databases">
        <title>Whole genome shotgun sequence of Flavihumibacter petaseus NBRC 106054.</title>
        <authorList>
            <person name="Miyazawa S."/>
            <person name="Hosoyama A."/>
            <person name="Hashimoto M."/>
            <person name="Noguchi M."/>
            <person name="Tsuchikane K."/>
            <person name="Ohji S."/>
            <person name="Yamazoe A."/>
            <person name="Ichikawa N."/>
            <person name="Kimura A."/>
            <person name="Fujita N."/>
        </authorList>
    </citation>
    <scope>NUCLEOTIDE SEQUENCE [LARGE SCALE GENOMIC DNA]</scope>
    <source>
        <strain evidence="4 5">NBRC 106054</strain>
    </source>
</reference>
<comment type="cofactor">
    <cofactor evidence="2">
        <name>Zn(2+)</name>
        <dbReference type="ChEBI" id="CHEBI:29105"/>
    </cofactor>
    <text evidence="2">Binds 1 zinc ion per subunit.</text>
</comment>
<name>A0A0E9MTI7_9BACT</name>
<accession>A0A0E9MTI7</accession>
<dbReference type="EMBL" id="BBWV01000001">
    <property type="protein sequence ID" value="GAO41077.1"/>
    <property type="molecule type" value="Genomic_DNA"/>
</dbReference>
<dbReference type="CDD" id="cd09604">
    <property type="entry name" value="M1_APN_like"/>
    <property type="match status" value="1"/>
</dbReference>
<dbReference type="PANTHER" id="PTHR45726:SF3">
    <property type="entry name" value="LEUKOTRIENE A-4 HYDROLASE"/>
    <property type="match status" value="1"/>
</dbReference>
<keyword evidence="2" id="KW-0862">Zinc</keyword>
<evidence type="ECO:0000256" key="1">
    <source>
        <dbReference type="PIRSR" id="PIRSR634015-1"/>
    </source>
</evidence>
<keyword evidence="5" id="KW-1185">Reference proteome</keyword>
<dbReference type="AlphaFoldDB" id="A0A0E9MTI7"/>
<evidence type="ECO:0000313" key="4">
    <source>
        <dbReference type="EMBL" id="GAO41077.1"/>
    </source>
</evidence>
<feature type="binding site" evidence="2">
    <location>
        <position position="367"/>
    </location>
    <ligand>
        <name>Zn(2+)</name>
        <dbReference type="ChEBI" id="CHEBI:29105"/>
        <note>catalytic</note>
    </ligand>
</feature>
<feature type="domain" description="Peptidase M1 membrane alanine aminopeptidase" evidence="3">
    <location>
        <begin position="302"/>
        <end position="473"/>
    </location>
</feature>
<sequence>MRSTLLQCLLFLLLVTVKESRSQEHTPVARWQQTADFTITAQLDDKEHGILGKETIRYSNNSPDTLYYIWFHVWPNAYKNDHTAFSEQLLLLNRQDFYFSNENQRGYINRLNFRINGSPAETEDHPIHQDIVRLQLQEPLYPKQSISIDVSFHVKLPYIFSRSGYRQGFYAVTQWFPKPAVYDTAGWHPMPYLDQGEFYQEFGNFDVTIECPAGFTLAATGHLVDSSSSAPRRFHYQLEQATDFAWFASKKFVVTTDSVQLPSGKKVNIRQYVFRNNAAKWNGSIEAIKTSLLQRSKWVGDYPYSDAVIVEGYQGPGIGGMEYPGLAVIREGLNAGERDITIDHELGHSWWYGAVSNNERDHPWMDEGINTFYDHRYQLRDEPGITRQFVSALETMHLDQPVTTPSDNFNKANYALMAYEKAGWFFENLEHQLGTPLFDSCMRTYYQNFRFVHPAPADLRQTFETISGRPLPQFERLNQQGSLDSNHRPVRLAFLYGRKTPERYRYIDIGPAPGYNHYDGFMIGAFLHNYQPPLSRFRFFVAPMYGTRSKTFTGIGDISYTGFLPGYWHQWKVGVTAARFSMQETENEGVRQSYAYEKVAPYLVYQLKEQPLSKRERTIQFKSFFFREYSPEYNTIIDGNDTSIAVTSQSSTRNLQQLQLRWADHRLLYPYDFQFQAEYQPEFTRLALTGNYFFNYHKKDQGFRLRFFAGKFFYNRGKTTFSELELDRYLLNTTGANGAEDYTYSGYFIGRNEYEGWQSQQIMMRDGGFKVRTDLLSDKVGKSDNWLFAINMTTDIPDKINPLTLLPFKMPLRLFADIGTFGEAWESTYSEQKVLFDAGIQVSLLRDLVTVYFPIVVAQPFRDYNKSVLGDNSFWRTVSFSISIGQFRMRPLLAQTGL</sequence>
<dbReference type="RefSeq" id="WP_046367005.1">
    <property type="nucleotide sequence ID" value="NZ_BBWV01000001.1"/>
</dbReference>
<organism evidence="4 5">
    <name type="scientific">Flavihumibacter petaseus NBRC 106054</name>
    <dbReference type="NCBI Taxonomy" id="1220578"/>
    <lineage>
        <taxon>Bacteria</taxon>
        <taxon>Pseudomonadati</taxon>
        <taxon>Bacteroidota</taxon>
        <taxon>Chitinophagia</taxon>
        <taxon>Chitinophagales</taxon>
        <taxon>Chitinophagaceae</taxon>
        <taxon>Flavihumibacter</taxon>
    </lineage>
</organism>
<keyword evidence="2" id="KW-0479">Metal-binding</keyword>
<dbReference type="STRING" id="1220578.FPE01S_01_00890"/>
<dbReference type="InterPro" id="IPR027268">
    <property type="entry name" value="Peptidase_M4/M1_CTD_sf"/>
</dbReference>
<dbReference type="OrthoDB" id="9814383at2"/>
<dbReference type="Pfam" id="PF01433">
    <property type="entry name" value="Peptidase_M1"/>
    <property type="match status" value="1"/>
</dbReference>
<feature type="active site" description="Proton acceptor" evidence="1">
    <location>
        <position position="345"/>
    </location>
</feature>
<feature type="binding site" evidence="2">
    <location>
        <position position="348"/>
    </location>
    <ligand>
        <name>Zn(2+)</name>
        <dbReference type="ChEBI" id="CHEBI:29105"/>
        <note>catalytic</note>
    </ligand>
</feature>
<dbReference type="InterPro" id="IPR014782">
    <property type="entry name" value="Peptidase_M1_dom"/>
</dbReference>
<evidence type="ECO:0000256" key="2">
    <source>
        <dbReference type="PIRSR" id="PIRSR634015-3"/>
    </source>
</evidence>
<feature type="binding site" evidence="2">
    <location>
        <position position="344"/>
    </location>
    <ligand>
        <name>Zn(2+)</name>
        <dbReference type="ChEBI" id="CHEBI:29105"/>
        <note>catalytic</note>
    </ligand>
</feature>
<comment type="caution">
    <text evidence="4">The sequence shown here is derived from an EMBL/GenBank/DDBJ whole genome shotgun (WGS) entry which is preliminary data.</text>
</comment>
<protein>
    <recommendedName>
        <fullName evidence="3">Peptidase M1 membrane alanine aminopeptidase domain-containing protein</fullName>
    </recommendedName>
</protein>
<evidence type="ECO:0000313" key="5">
    <source>
        <dbReference type="Proteomes" id="UP000033121"/>
    </source>
</evidence>
<dbReference type="GO" id="GO:0008237">
    <property type="term" value="F:metallopeptidase activity"/>
    <property type="evidence" value="ECO:0007669"/>
    <property type="project" value="InterPro"/>
</dbReference>
<dbReference type="Proteomes" id="UP000033121">
    <property type="component" value="Unassembled WGS sequence"/>
</dbReference>
<evidence type="ECO:0000259" key="3">
    <source>
        <dbReference type="Pfam" id="PF01433"/>
    </source>
</evidence>
<dbReference type="GO" id="GO:0008270">
    <property type="term" value="F:zinc ion binding"/>
    <property type="evidence" value="ECO:0007669"/>
    <property type="project" value="InterPro"/>
</dbReference>
<proteinExistence type="predicted"/>
<dbReference type="InterPro" id="IPR034015">
    <property type="entry name" value="M1_LTA4H"/>
</dbReference>